<protein>
    <submittedName>
        <fullName evidence="1">Uncharacterized protein</fullName>
    </submittedName>
</protein>
<sequence length="235" mass="25975">MSGGINGTIETFNLVNNKINTLQAGSISILSKTVNILDNTLEYLKSGCLEKISPGLLVDSHTSFGNLEFIYKFNNNNIINVDAGSLNPDIEAYTKVSTDFIFSYNSFLCTCENIGWLMSKVGHGYNSIALRDFYDIISEDNGSNICSGLSCRKSISSIKHLLENGQCNSDLSMENFCRLTTTAKSQSASEKSDSDEVVGITWINRTDLIRSGENKLFYNLTLLLLTVFVNITRIL</sequence>
<evidence type="ECO:0000313" key="2">
    <source>
        <dbReference type="Proteomes" id="UP001431783"/>
    </source>
</evidence>
<name>A0AAW1UJN4_9CUCU</name>
<proteinExistence type="predicted"/>
<dbReference type="Proteomes" id="UP001431783">
    <property type="component" value="Unassembled WGS sequence"/>
</dbReference>
<keyword evidence="2" id="KW-1185">Reference proteome</keyword>
<organism evidence="1 2">
    <name type="scientific">Henosepilachna vigintioctopunctata</name>
    <dbReference type="NCBI Taxonomy" id="420089"/>
    <lineage>
        <taxon>Eukaryota</taxon>
        <taxon>Metazoa</taxon>
        <taxon>Ecdysozoa</taxon>
        <taxon>Arthropoda</taxon>
        <taxon>Hexapoda</taxon>
        <taxon>Insecta</taxon>
        <taxon>Pterygota</taxon>
        <taxon>Neoptera</taxon>
        <taxon>Endopterygota</taxon>
        <taxon>Coleoptera</taxon>
        <taxon>Polyphaga</taxon>
        <taxon>Cucujiformia</taxon>
        <taxon>Coccinelloidea</taxon>
        <taxon>Coccinellidae</taxon>
        <taxon>Epilachninae</taxon>
        <taxon>Epilachnini</taxon>
        <taxon>Henosepilachna</taxon>
    </lineage>
</organism>
<gene>
    <name evidence="1" type="ORF">WA026_013069</name>
</gene>
<dbReference type="AlphaFoldDB" id="A0AAW1UJN4"/>
<dbReference type="EMBL" id="JARQZJ010000066">
    <property type="protein sequence ID" value="KAK9880747.1"/>
    <property type="molecule type" value="Genomic_DNA"/>
</dbReference>
<evidence type="ECO:0000313" key="1">
    <source>
        <dbReference type="EMBL" id="KAK9880747.1"/>
    </source>
</evidence>
<accession>A0AAW1UJN4</accession>
<reference evidence="1 2" key="1">
    <citation type="submission" date="2023-03" db="EMBL/GenBank/DDBJ databases">
        <title>Genome insight into feeding habits of ladybird beetles.</title>
        <authorList>
            <person name="Li H.-S."/>
            <person name="Huang Y.-H."/>
            <person name="Pang H."/>
        </authorList>
    </citation>
    <scope>NUCLEOTIDE SEQUENCE [LARGE SCALE GENOMIC DNA]</scope>
    <source>
        <strain evidence="1">SYSU_2023b</strain>
        <tissue evidence="1">Whole body</tissue>
    </source>
</reference>
<comment type="caution">
    <text evidence="1">The sequence shown here is derived from an EMBL/GenBank/DDBJ whole genome shotgun (WGS) entry which is preliminary data.</text>
</comment>